<organism evidence="1 2">
    <name type="scientific">Klebsiella pneumoniae subsp. pneumoniae (strain HS11286)</name>
    <dbReference type="NCBI Taxonomy" id="1125630"/>
    <lineage>
        <taxon>Bacteria</taxon>
        <taxon>Pseudomonadati</taxon>
        <taxon>Pseudomonadota</taxon>
        <taxon>Gammaproteobacteria</taxon>
        <taxon>Enterobacterales</taxon>
        <taxon>Enterobacteriaceae</taxon>
        <taxon>Klebsiella/Raoultella group</taxon>
        <taxon>Klebsiella</taxon>
        <taxon>Klebsiella pneumoniae complex</taxon>
    </lineage>
</organism>
<evidence type="ECO:0000313" key="1">
    <source>
        <dbReference type="EMBL" id="AEW60769.1"/>
    </source>
</evidence>
<proteinExistence type="predicted"/>
<dbReference type="HOGENOM" id="CLU_3311373_0_0_6"/>
<dbReference type="KEGG" id="kpm:KPHS_20710"/>
<sequence>MPRWQQHKIILPDGDILSLCSISDCGAALGRILRGEYHC</sequence>
<dbReference type="EMBL" id="CP003200">
    <property type="protein sequence ID" value="AEW60769.1"/>
    <property type="molecule type" value="Genomic_DNA"/>
</dbReference>
<accession>A0A0H3GVT1</accession>
<dbReference type="Proteomes" id="UP000007841">
    <property type="component" value="Chromosome"/>
</dbReference>
<dbReference type="RefSeq" id="YP_005226371.1">
    <property type="nucleotide sequence ID" value="NC_016845.1"/>
</dbReference>
<dbReference type="RefSeq" id="WP_004220356.1">
    <property type="nucleotide sequence ID" value="NC_016845.1"/>
</dbReference>
<reference evidence="1 2" key="1">
    <citation type="journal article" date="2012" name="J. Bacteriol.">
        <title>Complete genome sequence of Klebsiella pneumoniae subsp. pneumoniae HS11286, a multidrug-resistant strain isolated from human sputum.</title>
        <authorList>
            <person name="Liu P."/>
            <person name="Li P."/>
            <person name="Jiang X."/>
            <person name="Bi D."/>
            <person name="Xie Y."/>
            <person name="Tai C."/>
            <person name="Deng Z."/>
            <person name="Rajakumar K."/>
            <person name="Ou H.Y."/>
        </authorList>
    </citation>
    <scope>NUCLEOTIDE SEQUENCE [LARGE SCALE GENOMIC DNA]</scope>
    <source>
        <strain evidence="1 2">HS11286</strain>
    </source>
</reference>
<protein>
    <submittedName>
        <fullName evidence="1">Uncharacterized protein</fullName>
    </submittedName>
</protein>
<dbReference type="GeneID" id="11847089"/>
<gene>
    <name evidence="1" type="ordered locus">KPHS_20710</name>
</gene>
<evidence type="ECO:0000313" key="2">
    <source>
        <dbReference type="Proteomes" id="UP000007841"/>
    </source>
</evidence>
<name>A0A0H3GVT1_KLEPH</name>
<keyword evidence="2" id="KW-1185">Reference proteome</keyword>
<dbReference type="PATRIC" id="fig|1125630.4.peg.2017"/>
<dbReference type="AlphaFoldDB" id="A0A0H3GVT1"/>